<protein>
    <recommendedName>
        <fullName evidence="4">Tryptophan synthase subunit(Beta)</fullName>
    </recommendedName>
</protein>
<comment type="caution">
    <text evidence="2">The sequence shown here is derived from an EMBL/GenBank/DDBJ whole genome shotgun (WGS) entry which is preliminary data.</text>
</comment>
<reference evidence="2 3" key="1">
    <citation type="submission" date="2020-02" db="EMBL/GenBank/DDBJ databases">
        <title>Whole genome shotgun sequence of Streptomyces gougerotii NBRC 13043.</title>
        <authorList>
            <person name="Ichikawa N."/>
            <person name="Komaki H."/>
            <person name="Tamura T."/>
        </authorList>
    </citation>
    <scope>NUCLEOTIDE SEQUENCE [LARGE SCALE GENOMIC DNA]</scope>
    <source>
        <strain evidence="2 3">NBRC 13043</strain>
    </source>
</reference>
<keyword evidence="3" id="KW-1185">Reference proteome</keyword>
<sequence>MGCAPGWPGRVFDGGADPFPARARGWRAGVPWCAPPGEGVRPVRRFHGRGRGTPGPTGWRVFGCPWDVRYRHRPRVAYPSRPRCGVEKDTPDPREHIQDRQKGRRREH</sequence>
<accession>A0ABQ1DFG2</accession>
<proteinExistence type="predicted"/>
<evidence type="ECO:0000313" key="3">
    <source>
        <dbReference type="Proteomes" id="UP000480804"/>
    </source>
</evidence>
<gene>
    <name evidence="2" type="ORF">Sgou_59280</name>
</gene>
<dbReference type="Proteomes" id="UP000480804">
    <property type="component" value="Unassembled WGS sequence"/>
</dbReference>
<feature type="region of interest" description="Disordered" evidence="1">
    <location>
        <begin position="79"/>
        <end position="108"/>
    </location>
</feature>
<organism evidence="2 3">
    <name type="scientific">Streptomyces gougerotii</name>
    <dbReference type="NCBI Taxonomy" id="53448"/>
    <lineage>
        <taxon>Bacteria</taxon>
        <taxon>Bacillati</taxon>
        <taxon>Actinomycetota</taxon>
        <taxon>Actinomycetes</taxon>
        <taxon>Kitasatosporales</taxon>
        <taxon>Streptomycetaceae</taxon>
        <taxon>Streptomyces</taxon>
        <taxon>Streptomyces diastaticus group</taxon>
    </lineage>
</organism>
<dbReference type="EMBL" id="BLLO01000031">
    <property type="protein sequence ID" value="GFH81258.1"/>
    <property type="molecule type" value="Genomic_DNA"/>
</dbReference>
<evidence type="ECO:0008006" key="4">
    <source>
        <dbReference type="Google" id="ProtNLM"/>
    </source>
</evidence>
<feature type="compositionally biased region" description="Basic and acidic residues" evidence="1">
    <location>
        <begin position="84"/>
        <end position="101"/>
    </location>
</feature>
<evidence type="ECO:0000256" key="1">
    <source>
        <dbReference type="SAM" id="MobiDB-lite"/>
    </source>
</evidence>
<name>A0ABQ1DFG2_9ACTN</name>
<evidence type="ECO:0000313" key="2">
    <source>
        <dbReference type="EMBL" id="GFH81258.1"/>
    </source>
</evidence>